<evidence type="ECO:0008006" key="3">
    <source>
        <dbReference type="Google" id="ProtNLM"/>
    </source>
</evidence>
<proteinExistence type="predicted"/>
<dbReference type="PATRIC" id="fig|359131.3.peg.7508"/>
<gene>
    <name evidence="1" type="ORF">VM95_30030</name>
</gene>
<dbReference type="EMBL" id="JZKH01000084">
    <property type="protein sequence ID" value="KJS58964.1"/>
    <property type="molecule type" value="Genomic_DNA"/>
</dbReference>
<organism evidence="1 2">
    <name type="scientific">Streptomyces rubellomurinus (strain ATCC 31215)</name>
    <dbReference type="NCBI Taxonomy" id="359131"/>
    <lineage>
        <taxon>Bacteria</taxon>
        <taxon>Bacillati</taxon>
        <taxon>Actinomycetota</taxon>
        <taxon>Actinomycetes</taxon>
        <taxon>Kitasatosporales</taxon>
        <taxon>Streptomycetaceae</taxon>
        <taxon>Streptomyces</taxon>
    </lineage>
</organism>
<dbReference type="AlphaFoldDB" id="A0A0F2T6X0"/>
<dbReference type="SUPFAM" id="SSF55874">
    <property type="entry name" value="ATPase domain of HSP90 chaperone/DNA topoisomerase II/histidine kinase"/>
    <property type="match status" value="1"/>
</dbReference>
<dbReference type="InterPro" id="IPR036890">
    <property type="entry name" value="HATPase_C_sf"/>
</dbReference>
<dbReference type="RefSeq" id="WP_045702683.1">
    <property type="nucleotide sequence ID" value="NZ_JZKH01000084.1"/>
</dbReference>
<protein>
    <recommendedName>
        <fullName evidence="3">Histidine kinase/HSP90-like ATPase domain-containing protein</fullName>
    </recommendedName>
</protein>
<comment type="caution">
    <text evidence="1">The sequence shown here is derived from an EMBL/GenBank/DDBJ whole genome shotgun (WGS) entry which is preliminary data.</text>
</comment>
<reference evidence="1 2" key="1">
    <citation type="submission" date="2015-02" db="EMBL/GenBank/DDBJ databases">
        <authorList>
            <person name="Ju K.-S."/>
            <person name="Doroghazi J.R."/>
            <person name="Metcalf W."/>
        </authorList>
    </citation>
    <scope>NUCLEOTIDE SEQUENCE [LARGE SCALE GENOMIC DNA]</scope>
    <source>
        <strain evidence="1 2">ATCC 31215</strain>
    </source>
</reference>
<evidence type="ECO:0000313" key="1">
    <source>
        <dbReference type="EMBL" id="KJS58964.1"/>
    </source>
</evidence>
<name>A0A0F2T6X0_STRR3</name>
<sequence>MSRCPIENGCDRCRVRARRRGWGALPGVGLVRLSTARGGARPAGAGQPPPPGWAAVAPAVRSALAAAPQAAVTVRVPQGLPPVRVGQGALEQALAAVVRAAWLRTPPGARVLVRAGVETGPAGGVRVLRIRVADRGPDLAGEAKVWALAGVPAGGGRITLADNPAGGLVHVLTLPLAE</sequence>
<keyword evidence="2" id="KW-1185">Reference proteome</keyword>
<dbReference type="Proteomes" id="UP000033699">
    <property type="component" value="Unassembled WGS sequence"/>
</dbReference>
<dbReference type="OrthoDB" id="9797304at2"/>
<evidence type="ECO:0000313" key="2">
    <source>
        <dbReference type="Proteomes" id="UP000033699"/>
    </source>
</evidence>
<accession>A0A0F2T6X0</accession>